<keyword evidence="2" id="KW-0812">Transmembrane</keyword>
<keyword evidence="7" id="KW-1185">Reference proteome</keyword>
<dbReference type="AlphaFoldDB" id="A0A1Y2BHL3"/>
<organism evidence="6 7">
    <name type="scientific">Rhizoclosmatium globosum</name>
    <dbReference type="NCBI Taxonomy" id="329046"/>
    <lineage>
        <taxon>Eukaryota</taxon>
        <taxon>Fungi</taxon>
        <taxon>Fungi incertae sedis</taxon>
        <taxon>Chytridiomycota</taxon>
        <taxon>Chytridiomycota incertae sedis</taxon>
        <taxon>Chytridiomycetes</taxon>
        <taxon>Chytridiales</taxon>
        <taxon>Chytriomycetaceae</taxon>
        <taxon>Rhizoclosmatium</taxon>
    </lineage>
</organism>
<dbReference type="SUPFAM" id="SSF53822">
    <property type="entry name" value="Periplasmic binding protein-like I"/>
    <property type="match status" value="1"/>
</dbReference>
<evidence type="ECO:0000256" key="3">
    <source>
        <dbReference type="ARBA" id="ARBA00022989"/>
    </source>
</evidence>
<sequence>MAINDTNSNPDILPNTTIKILHFTDTTSKNRVMPGGFVISMAQTIYNEYPDVVAVYGGYSSTNAVYEAEMFSTYQIPYAGSTQASPVLSDKNKFPYFVRSYAGT</sequence>
<dbReference type="GO" id="GO:0016020">
    <property type="term" value="C:membrane"/>
    <property type="evidence" value="ECO:0007669"/>
    <property type="project" value="UniProtKB-SubCell"/>
</dbReference>
<evidence type="ECO:0000256" key="2">
    <source>
        <dbReference type="ARBA" id="ARBA00022692"/>
    </source>
</evidence>
<accession>A0A1Y2BHL3</accession>
<keyword evidence="3" id="KW-1133">Transmembrane helix</keyword>
<comment type="subcellular location">
    <subcellularLocation>
        <location evidence="1">Membrane</location>
    </subcellularLocation>
</comment>
<dbReference type="InterPro" id="IPR001828">
    <property type="entry name" value="ANF_lig-bd_rcpt"/>
</dbReference>
<dbReference type="STRING" id="329046.A0A1Y2BHL3"/>
<name>A0A1Y2BHL3_9FUNG</name>
<reference evidence="6 7" key="1">
    <citation type="submission" date="2016-07" db="EMBL/GenBank/DDBJ databases">
        <title>Pervasive Adenine N6-methylation of Active Genes in Fungi.</title>
        <authorList>
            <consortium name="DOE Joint Genome Institute"/>
            <person name="Mondo S.J."/>
            <person name="Dannebaum R.O."/>
            <person name="Kuo R.C."/>
            <person name="Labutti K."/>
            <person name="Haridas S."/>
            <person name="Kuo A."/>
            <person name="Salamov A."/>
            <person name="Ahrendt S.R."/>
            <person name="Lipzen A."/>
            <person name="Sullivan W."/>
            <person name="Andreopoulos W.B."/>
            <person name="Clum A."/>
            <person name="Lindquist E."/>
            <person name="Daum C."/>
            <person name="Ramamoorthy G.K."/>
            <person name="Gryganskyi A."/>
            <person name="Culley D."/>
            <person name="Magnuson J.K."/>
            <person name="James T.Y."/>
            <person name="O'Malley M.A."/>
            <person name="Stajich J.E."/>
            <person name="Spatafora J.W."/>
            <person name="Visel A."/>
            <person name="Grigoriev I.V."/>
        </authorList>
    </citation>
    <scope>NUCLEOTIDE SEQUENCE [LARGE SCALE GENOMIC DNA]</scope>
    <source>
        <strain evidence="6 7">JEL800</strain>
    </source>
</reference>
<protein>
    <recommendedName>
        <fullName evidence="5">Receptor ligand binding region domain-containing protein</fullName>
    </recommendedName>
</protein>
<evidence type="ECO:0000256" key="4">
    <source>
        <dbReference type="ARBA" id="ARBA00023136"/>
    </source>
</evidence>
<keyword evidence="4" id="KW-0472">Membrane</keyword>
<dbReference type="OrthoDB" id="2112804at2759"/>
<dbReference type="Pfam" id="PF01094">
    <property type="entry name" value="ANF_receptor"/>
    <property type="match status" value="1"/>
</dbReference>
<dbReference type="InterPro" id="IPR028082">
    <property type="entry name" value="Peripla_BP_I"/>
</dbReference>
<evidence type="ECO:0000313" key="7">
    <source>
        <dbReference type="Proteomes" id="UP000193642"/>
    </source>
</evidence>
<comment type="caution">
    <text evidence="6">The sequence shown here is derived from an EMBL/GenBank/DDBJ whole genome shotgun (WGS) entry which is preliminary data.</text>
</comment>
<proteinExistence type="predicted"/>
<gene>
    <name evidence="6" type="ORF">BCR33DRAFT_743804</name>
</gene>
<dbReference type="EMBL" id="MCGO01000067">
    <property type="protein sequence ID" value="ORY33615.1"/>
    <property type="molecule type" value="Genomic_DNA"/>
</dbReference>
<feature type="domain" description="Receptor ligand binding region" evidence="5">
    <location>
        <begin position="1"/>
        <end position="101"/>
    </location>
</feature>
<evidence type="ECO:0000259" key="5">
    <source>
        <dbReference type="Pfam" id="PF01094"/>
    </source>
</evidence>
<dbReference type="Proteomes" id="UP000193642">
    <property type="component" value="Unassembled WGS sequence"/>
</dbReference>
<evidence type="ECO:0000256" key="1">
    <source>
        <dbReference type="ARBA" id="ARBA00004370"/>
    </source>
</evidence>
<dbReference type="Gene3D" id="3.40.50.2300">
    <property type="match status" value="1"/>
</dbReference>
<evidence type="ECO:0000313" key="6">
    <source>
        <dbReference type="EMBL" id="ORY33615.1"/>
    </source>
</evidence>